<name>A0A0S3S7K9_PHAAN</name>
<feature type="domain" description="FAR1" evidence="2">
    <location>
        <begin position="44"/>
        <end position="128"/>
    </location>
</feature>
<evidence type="ECO:0000313" key="3">
    <source>
        <dbReference type="EMBL" id="BAT88802.1"/>
    </source>
</evidence>
<dbReference type="PANTHER" id="PTHR46328:SF35">
    <property type="entry name" value="PROTEIN FAR1-RELATED SEQUENCE 5-LIKE"/>
    <property type="match status" value="1"/>
</dbReference>
<evidence type="ECO:0000259" key="2">
    <source>
        <dbReference type="Pfam" id="PF03101"/>
    </source>
</evidence>
<dbReference type="InterPro" id="IPR004330">
    <property type="entry name" value="FAR1_DNA_bnd_dom"/>
</dbReference>
<feature type="compositionally biased region" description="Polar residues" evidence="1">
    <location>
        <begin position="244"/>
        <end position="254"/>
    </location>
</feature>
<reference evidence="3 4" key="1">
    <citation type="journal article" date="2015" name="Sci. Rep.">
        <title>The power of single molecule real-time sequencing technology in the de novo assembly of a eukaryotic genome.</title>
        <authorList>
            <person name="Sakai H."/>
            <person name="Naito K."/>
            <person name="Ogiso-Tanaka E."/>
            <person name="Takahashi Y."/>
            <person name="Iseki K."/>
            <person name="Muto C."/>
            <person name="Satou K."/>
            <person name="Teruya K."/>
            <person name="Shiroma A."/>
            <person name="Shimoji M."/>
            <person name="Hirano T."/>
            <person name="Itoh T."/>
            <person name="Kaga A."/>
            <person name="Tomooka N."/>
        </authorList>
    </citation>
    <scope>NUCLEOTIDE SEQUENCE [LARGE SCALE GENOMIC DNA]</scope>
    <source>
        <strain evidence="4">cv. Shumari</strain>
    </source>
</reference>
<gene>
    <name evidence="3" type="primary">Vigan.05G241600</name>
    <name evidence="3" type="ORF">VIGAN_05241600</name>
</gene>
<keyword evidence="4" id="KW-1185">Reference proteome</keyword>
<dbReference type="AlphaFoldDB" id="A0A0S3S7K9"/>
<dbReference type="PANTHER" id="PTHR46328">
    <property type="entry name" value="FAR-RED IMPAIRED RESPONSIVE (FAR1) FAMILY PROTEIN-RELATED"/>
    <property type="match status" value="1"/>
</dbReference>
<protein>
    <recommendedName>
        <fullName evidence="2">FAR1 domain-containing protein</fullName>
    </recommendedName>
</protein>
<evidence type="ECO:0000256" key="1">
    <source>
        <dbReference type="SAM" id="MobiDB-lite"/>
    </source>
</evidence>
<dbReference type="OrthoDB" id="1416016at2759"/>
<feature type="region of interest" description="Disordered" evidence="1">
    <location>
        <begin position="241"/>
        <end position="274"/>
    </location>
</feature>
<dbReference type="EMBL" id="AP015038">
    <property type="protein sequence ID" value="BAT88802.1"/>
    <property type="molecule type" value="Genomic_DNA"/>
</dbReference>
<dbReference type="Proteomes" id="UP000291084">
    <property type="component" value="Chromosome 5"/>
</dbReference>
<dbReference type="Pfam" id="PF03101">
    <property type="entry name" value="FAR1"/>
    <property type="match status" value="1"/>
</dbReference>
<sequence>MANYLNLDNVEDEIVQELNIVDDSCLNLEPSLHMSFDTMEEAKKFYEQYKMRCGFGVRTRTSKKNDKNEVYYFRLVCSREGKYVSSIRPKVKILPNQKKQCPTGITIARKNEKWIIWTVVLQHSHDLCPKRSNLIRANRKLNMHAKHTLEVNDDAGVRINKSFLSIVGKSGGFENMQFVERDLVMFVLRHHILNEQVRHVFCTLRRSKPSWTIHPTWMGTFPNTRGFPNNEQVDGVTLNVGTHPPSTDQRSRTVQGGPPTMCGEPRDHSGGARSDFVYRNDYFP</sequence>
<accession>A0A0S3S7K9</accession>
<organism evidence="3 4">
    <name type="scientific">Vigna angularis var. angularis</name>
    <dbReference type="NCBI Taxonomy" id="157739"/>
    <lineage>
        <taxon>Eukaryota</taxon>
        <taxon>Viridiplantae</taxon>
        <taxon>Streptophyta</taxon>
        <taxon>Embryophyta</taxon>
        <taxon>Tracheophyta</taxon>
        <taxon>Spermatophyta</taxon>
        <taxon>Magnoliopsida</taxon>
        <taxon>eudicotyledons</taxon>
        <taxon>Gunneridae</taxon>
        <taxon>Pentapetalae</taxon>
        <taxon>rosids</taxon>
        <taxon>fabids</taxon>
        <taxon>Fabales</taxon>
        <taxon>Fabaceae</taxon>
        <taxon>Papilionoideae</taxon>
        <taxon>50 kb inversion clade</taxon>
        <taxon>NPAAA clade</taxon>
        <taxon>indigoferoid/millettioid clade</taxon>
        <taxon>Phaseoleae</taxon>
        <taxon>Vigna</taxon>
    </lineage>
</organism>
<proteinExistence type="predicted"/>
<evidence type="ECO:0000313" key="4">
    <source>
        <dbReference type="Proteomes" id="UP000291084"/>
    </source>
</evidence>